<evidence type="ECO:0000256" key="7">
    <source>
        <dbReference type="SAM" id="Phobius"/>
    </source>
</evidence>
<dbReference type="InterPro" id="IPR033885">
    <property type="entry name" value="AlkB/XylM"/>
</dbReference>
<keyword evidence="4" id="KW-0560">Oxidoreductase</keyword>
<name>A0A8S1WSW7_PAROT</name>
<keyword evidence="9" id="KW-1185">Reference proteome</keyword>
<comment type="caution">
    <text evidence="8">The sequence shown here is derived from an EMBL/GenBank/DDBJ whole genome shotgun (WGS) entry which is preliminary data.</text>
</comment>
<keyword evidence="5" id="KW-0408">Iron</keyword>
<evidence type="ECO:0000256" key="6">
    <source>
        <dbReference type="ARBA" id="ARBA00023136"/>
    </source>
</evidence>
<evidence type="ECO:0000256" key="1">
    <source>
        <dbReference type="ARBA" id="ARBA00004127"/>
    </source>
</evidence>
<evidence type="ECO:0000256" key="5">
    <source>
        <dbReference type="ARBA" id="ARBA00023004"/>
    </source>
</evidence>
<accession>A0A8S1WSW7</accession>
<evidence type="ECO:0000256" key="4">
    <source>
        <dbReference type="ARBA" id="ARBA00023002"/>
    </source>
</evidence>
<feature type="transmembrane region" description="Helical" evidence="7">
    <location>
        <begin position="6"/>
        <end position="25"/>
    </location>
</feature>
<reference evidence="8" key="1">
    <citation type="submission" date="2021-01" db="EMBL/GenBank/DDBJ databases">
        <authorList>
            <consortium name="Genoscope - CEA"/>
            <person name="William W."/>
        </authorList>
    </citation>
    <scope>NUCLEOTIDE SEQUENCE</scope>
</reference>
<gene>
    <name evidence="8" type="ORF">POCTA_138.1.T1000010</name>
</gene>
<protein>
    <submittedName>
        <fullName evidence="8">Uncharacterized protein</fullName>
    </submittedName>
</protein>
<dbReference type="OrthoDB" id="507375at2759"/>
<dbReference type="AlphaFoldDB" id="A0A8S1WSW7"/>
<dbReference type="EMBL" id="CAJJDP010000100">
    <property type="protein sequence ID" value="CAD8191485.1"/>
    <property type="molecule type" value="Genomic_DNA"/>
</dbReference>
<evidence type="ECO:0000256" key="2">
    <source>
        <dbReference type="ARBA" id="ARBA00022692"/>
    </source>
</evidence>
<evidence type="ECO:0000313" key="8">
    <source>
        <dbReference type="EMBL" id="CAD8191485.1"/>
    </source>
</evidence>
<keyword evidence="6 7" id="KW-0472">Membrane</keyword>
<keyword evidence="3 7" id="KW-1133">Transmembrane helix</keyword>
<evidence type="ECO:0000313" key="9">
    <source>
        <dbReference type="Proteomes" id="UP000683925"/>
    </source>
</evidence>
<dbReference type="GO" id="GO:0012505">
    <property type="term" value="C:endomembrane system"/>
    <property type="evidence" value="ECO:0007669"/>
    <property type="project" value="UniProtKB-SubCell"/>
</dbReference>
<sequence length="113" mass="13425">MNYLQLFWILRCVYLLGAVINSVVYQETTIMWSIMVQTEKKYNPGKYEKVDIRHSWNAPHGLFNYLLFKLQRHSDHYEILTNPTGRSVYMKKAPIAIWIYIVYSISMGTKIMV</sequence>
<dbReference type="PANTHER" id="PTHR38674:SF1">
    <property type="entry name" value="ALKANE 1-MONOOXYGENASE 1"/>
    <property type="match status" value="1"/>
</dbReference>
<comment type="subcellular location">
    <subcellularLocation>
        <location evidence="1">Endomembrane system</location>
        <topology evidence="1">Multi-pass membrane protein</topology>
    </subcellularLocation>
</comment>
<dbReference type="GO" id="GO:0016491">
    <property type="term" value="F:oxidoreductase activity"/>
    <property type="evidence" value="ECO:0007669"/>
    <property type="project" value="UniProtKB-KW"/>
</dbReference>
<dbReference type="PANTHER" id="PTHR38674">
    <property type="entry name" value="ALKANE 1-MONOOXYGENASE 1"/>
    <property type="match status" value="1"/>
</dbReference>
<evidence type="ECO:0000256" key="3">
    <source>
        <dbReference type="ARBA" id="ARBA00022989"/>
    </source>
</evidence>
<dbReference type="Proteomes" id="UP000683925">
    <property type="component" value="Unassembled WGS sequence"/>
</dbReference>
<organism evidence="8 9">
    <name type="scientific">Paramecium octaurelia</name>
    <dbReference type="NCBI Taxonomy" id="43137"/>
    <lineage>
        <taxon>Eukaryota</taxon>
        <taxon>Sar</taxon>
        <taxon>Alveolata</taxon>
        <taxon>Ciliophora</taxon>
        <taxon>Intramacronucleata</taxon>
        <taxon>Oligohymenophorea</taxon>
        <taxon>Peniculida</taxon>
        <taxon>Parameciidae</taxon>
        <taxon>Paramecium</taxon>
    </lineage>
</organism>
<proteinExistence type="predicted"/>
<keyword evidence="2 7" id="KW-0812">Transmembrane</keyword>